<dbReference type="NCBIfam" id="TIGR01003">
    <property type="entry name" value="PTS_HPr_family"/>
    <property type="match status" value="1"/>
</dbReference>
<dbReference type="PaxDb" id="411902-CLOBOL_04806"/>
<accession>A8RX64</accession>
<dbReference type="PANTHER" id="PTHR33705">
    <property type="entry name" value="PHOSPHOCARRIER PROTEIN HPR"/>
    <property type="match status" value="1"/>
</dbReference>
<organism evidence="2 3">
    <name type="scientific">Enterocloster bolteae (strain ATCC BAA-613 / DSM 15670 / CCUG 46953 / JCM 12243 / WAL 16351)</name>
    <name type="common">Clostridium bolteae</name>
    <dbReference type="NCBI Taxonomy" id="411902"/>
    <lineage>
        <taxon>Bacteria</taxon>
        <taxon>Bacillati</taxon>
        <taxon>Bacillota</taxon>
        <taxon>Clostridia</taxon>
        <taxon>Lachnospirales</taxon>
        <taxon>Lachnospiraceae</taxon>
        <taxon>Enterocloster</taxon>
    </lineage>
</organism>
<dbReference type="SUPFAM" id="SSF55594">
    <property type="entry name" value="HPr-like"/>
    <property type="match status" value="1"/>
</dbReference>
<evidence type="ECO:0000313" key="3">
    <source>
        <dbReference type="Proteomes" id="UP000005396"/>
    </source>
</evidence>
<dbReference type="InterPro" id="IPR035895">
    <property type="entry name" value="HPr-like_sf"/>
</dbReference>
<feature type="domain" description="HPr" evidence="1">
    <location>
        <begin position="6"/>
        <end position="89"/>
    </location>
</feature>
<dbReference type="PANTHER" id="PTHR33705:SF5">
    <property type="entry name" value="HPR-LIKE PROTEIN CRH"/>
    <property type="match status" value="1"/>
</dbReference>
<comment type="caution">
    <text evidence="2">The sequence shown here is derived from an EMBL/GenBank/DDBJ whole genome shotgun (WGS) entry which is preliminary data.</text>
</comment>
<dbReference type="Pfam" id="PF00381">
    <property type="entry name" value="PTS-HPr"/>
    <property type="match status" value="1"/>
</dbReference>
<evidence type="ECO:0000313" key="2">
    <source>
        <dbReference type="EMBL" id="EDP15114.1"/>
    </source>
</evidence>
<gene>
    <name evidence="2" type="ORF">CLOBOL_04806</name>
</gene>
<dbReference type="InterPro" id="IPR000032">
    <property type="entry name" value="HPr-like"/>
</dbReference>
<dbReference type="Gene3D" id="3.30.1340.10">
    <property type="entry name" value="HPr-like"/>
    <property type="match status" value="1"/>
</dbReference>
<dbReference type="CDD" id="cd00367">
    <property type="entry name" value="PTS-HPr_like"/>
    <property type="match status" value="1"/>
</dbReference>
<dbReference type="HOGENOM" id="CLU_136230_2_2_9"/>
<sequence length="89" mass="9776">MRRIIMVKKLITVELASGLEARPAAMLVQVASQYESAIYLEAEAKRVNAKSIMGMMTLCLTAGESILVEADGKDEEAAVTEIEKYLKNQ</sequence>
<proteinExistence type="predicted"/>
<dbReference type="EMBL" id="ABCC02000037">
    <property type="protein sequence ID" value="EDP15114.1"/>
    <property type="molecule type" value="Genomic_DNA"/>
</dbReference>
<reference evidence="2 3" key="1">
    <citation type="submission" date="2007-08" db="EMBL/GenBank/DDBJ databases">
        <authorList>
            <person name="Fulton L."/>
            <person name="Clifton S."/>
            <person name="Fulton B."/>
            <person name="Xu J."/>
            <person name="Minx P."/>
            <person name="Pepin K.H."/>
            <person name="Johnson M."/>
            <person name="Thiruvilangam P."/>
            <person name="Bhonagiri V."/>
            <person name="Nash W.E."/>
            <person name="Mardis E.R."/>
            <person name="Wilson R.K."/>
        </authorList>
    </citation>
    <scope>NUCLEOTIDE SEQUENCE [LARGE SCALE GENOMIC DNA]</scope>
    <source>
        <strain evidence="3">ATCC BAA-613 / DSM 15670 / CCUG 46953 / JCM 12243 / WAL 16351</strain>
    </source>
</reference>
<dbReference type="PRINTS" id="PR00107">
    <property type="entry name" value="PHOSPHOCPHPR"/>
</dbReference>
<evidence type="ECO:0000259" key="1">
    <source>
        <dbReference type="PROSITE" id="PS51350"/>
    </source>
</evidence>
<dbReference type="PROSITE" id="PS51350">
    <property type="entry name" value="PTS_HPR_DOM"/>
    <property type="match status" value="1"/>
</dbReference>
<reference evidence="2 3" key="2">
    <citation type="submission" date="2007-09" db="EMBL/GenBank/DDBJ databases">
        <title>Draft genome sequence of Clostridium bolteae (ATCC BAA-613).</title>
        <authorList>
            <person name="Sudarsanam P."/>
            <person name="Ley R."/>
            <person name="Guruge J."/>
            <person name="Turnbaugh P.J."/>
            <person name="Mahowald M."/>
            <person name="Liep D."/>
            <person name="Gordon J."/>
        </authorList>
    </citation>
    <scope>NUCLEOTIDE SEQUENCE [LARGE SCALE GENOMIC DNA]</scope>
    <source>
        <strain evidence="3">ATCC BAA-613 / DSM 15670 / CCUG 46953 / JCM 12243 / WAL 16351</strain>
    </source>
</reference>
<dbReference type="Proteomes" id="UP000005396">
    <property type="component" value="Unassembled WGS sequence"/>
</dbReference>
<dbReference type="AlphaFoldDB" id="A8RX64"/>
<dbReference type="eggNOG" id="COG1925">
    <property type="taxonomic scope" value="Bacteria"/>
</dbReference>
<protein>
    <recommendedName>
        <fullName evidence="1">HPr domain-containing protein</fullName>
    </recommendedName>
</protein>
<name>A8RX64_ENTBW</name>
<dbReference type="InterPro" id="IPR050399">
    <property type="entry name" value="HPr"/>
</dbReference>